<evidence type="ECO:0000256" key="1">
    <source>
        <dbReference type="SAM" id="Phobius"/>
    </source>
</evidence>
<accession>E7QZM3</accession>
<organism evidence="2 4">
    <name type="scientific">Haladaptatus paucihalophilus DX253</name>
    <dbReference type="NCBI Taxonomy" id="797209"/>
    <lineage>
        <taxon>Archaea</taxon>
        <taxon>Methanobacteriati</taxon>
        <taxon>Methanobacteriota</taxon>
        <taxon>Stenosarchaea group</taxon>
        <taxon>Halobacteria</taxon>
        <taxon>Halobacteriales</taxon>
        <taxon>Haladaptataceae</taxon>
        <taxon>Haladaptatus</taxon>
    </lineage>
</organism>
<dbReference type="Proteomes" id="UP000003751">
    <property type="component" value="Unassembled WGS sequence"/>
</dbReference>
<feature type="transmembrane region" description="Helical" evidence="1">
    <location>
        <begin position="158"/>
        <end position="190"/>
    </location>
</feature>
<dbReference type="STRING" id="797209.GCA_000376445_03273"/>
<name>E7QZM3_HALPU</name>
<keyword evidence="1" id="KW-0812">Transmembrane</keyword>
<feature type="transmembrane region" description="Helical" evidence="1">
    <location>
        <begin position="80"/>
        <end position="101"/>
    </location>
</feature>
<keyword evidence="5" id="KW-1185">Reference proteome</keyword>
<dbReference type="eggNOG" id="arCOG10799">
    <property type="taxonomic scope" value="Archaea"/>
</dbReference>
<dbReference type="OrthoDB" id="307496at2157"/>
<evidence type="ECO:0000313" key="4">
    <source>
        <dbReference type="Proteomes" id="UP000003751"/>
    </source>
</evidence>
<proteinExistence type="predicted"/>
<feature type="transmembrane region" description="Helical" evidence="1">
    <location>
        <begin position="113"/>
        <end position="137"/>
    </location>
</feature>
<reference evidence="2 4" key="1">
    <citation type="journal article" date="2014" name="ISME J.">
        <title>Trehalose/2-sulfotrehalose biosynthesis and glycine-betaine uptake are widely spread mechanisms for osmoadaptation in the Halobacteriales.</title>
        <authorList>
            <person name="Youssef N.H."/>
            <person name="Savage-Ashlock K.N."/>
            <person name="McCully A.L."/>
            <person name="Luedtke B."/>
            <person name="Shaw E.I."/>
            <person name="Hoff W.D."/>
            <person name="Elshahed M.S."/>
        </authorList>
    </citation>
    <scope>NUCLEOTIDE SEQUENCE [LARGE SCALE GENOMIC DNA]</scope>
    <source>
        <strain evidence="2 4">DX253</strain>
    </source>
</reference>
<dbReference type="Proteomes" id="UP000184203">
    <property type="component" value="Unassembled WGS sequence"/>
</dbReference>
<evidence type="ECO:0000313" key="2">
    <source>
        <dbReference type="EMBL" id="EFW90144.1"/>
    </source>
</evidence>
<sequence length="216" mass="22594">MAETTDQIAFRSALTAVPSFVYGNALRLVVLSVAWVVCSLPLITVGPATLLAYAAVQDLRSERNAVDVSRLGSVLRRNGVASVVFSGVPVVFGGISVLYGIPALSRGMLLGEIIALIAGYVAMYSALVLVPTFSAMARGVSPVSALRYGIRWVASHPTAVLSMALLTVVTLVVTALLMVAFPLLFAGIAFSLHVIVTDEFDTRADENGRASALAAV</sequence>
<dbReference type="RefSeq" id="WP_007983286.1">
    <property type="nucleotide sequence ID" value="NZ_AEMG01000029.1"/>
</dbReference>
<dbReference type="PATRIC" id="fig|797209.4.peg.4149"/>
<evidence type="ECO:0008006" key="6">
    <source>
        <dbReference type="Google" id="ProtNLM"/>
    </source>
</evidence>
<evidence type="ECO:0000313" key="5">
    <source>
        <dbReference type="Proteomes" id="UP000184203"/>
    </source>
</evidence>
<keyword evidence="1" id="KW-0472">Membrane</keyword>
<dbReference type="AlphaFoldDB" id="E7QZM3"/>
<evidence type="ECO:0000313" key="3">
    <source>
        <dbReference type="EMBL" id="SHL06886.1"/>
    </source>
</evidence>
<reference evidence="5" key="3">
    <citation type="submission" date="2016-11" db="EMBL/GenBank/DDBJ databases">
        <authorList>
            <person name="Varghese N."/>
            <person name="Submissions S."/>
        </authorList>
    </citation>
    <scope>NUCLEOTIDE SEQUENCE [LARGE SCALE GENOMIC DNA]</scope>
    <source>
        <strain evidence="5">DX253</strain>
    </source>
</reference>
<dbReference type="EMBL" id="FRAN01000004">
    <property type="protein sequence ID" value="SHL06886.1"/>
    <property type="molecule type" value="Genomic_DNA"/>
</dbReference>
<keyword evidence="1" id="KW-1133">Transmembrane helix</keyword>
<gene>
    <name evidence="3" type="ORF">SAMN05444342_2909</name>
    <name evidence="2" type="ORF">ZOD2009_21162</name>
</gene>
<feature type="transmembrane region" description="Helical" evidence="1">
    <location>
        <begin position="28"/>
        <end position="53"/>
    </location>
</feature>
<protein>
    <recommendedName>
        <fullName evidence="6">DUF624 domain-containing protein</fullName>
    </recommendedName>
</protein>
<reference evidence="3" key="2">
    <citation type="submission" date="2016-11" db="EMBL/GenBank/DDBJ databases">
        <authorList>
            <person name="Jaros S."/>
            <person name="Januszkiewicz K."/>
            <person name="Wedrychowicz H."/>
        </authorList>
    </citation>
    <scope>NUCLEOTIDE SEQUENCE [LARGE SCALE GENOMIC DNA]</scope>
    <source>
        <strain evidence="3">DX253</strain>
    </source>
</reference>
<dbReference type="EMBL" id="AEMG01000029">
    <property type="protein sequence ID" value="EFW90144.1"/>
    <property type="molecule type" value="Genomic_DNA"/>
</dbReference>